<evidence type="ECO:0000256" key="1">
    <source>
        <dbReference type="ARBA" id="ARBA00004651"/>
    </source>
</evidence>
<evidence type="ECO:0000256" key="3">
    <source>
        <dbReference type="ARBA" id="ARBA00022692"/>
    </source>
</evidence>
<proteinExistence type="predicted"/>
<dbReference type="EMBL" id="CP065959">
    <property type="protein sequence ID" value="QQC87649.1"/>
    <property type="molecule type" value="Genomic_DNA"/>
</dbReference>
<dbReference type="PIRSF" id="PIRSF035875">
    <property type="entry name" value="RNase_BN"/>
    <property type="match status" value="1"/>
</dbReference>
<feature type="transmembrane region" description="Helical" evidence="7">
    <location>
        <begin position="119"/>
        <end position="140"/>
    </location>
</feature>
<evidence type="ECO:0000256" key="6">
    <source>
        <dbReference type="SAM" id="MobiDB-lite"/>
    </source>
</evidence>
<keyword evidence="4 7" id="KW-1133">Transmembrane helix</keyword>
<dbReference type="AlphaFoldDB" id="A0A1P8TQD2"/>
<evidence type="ECO:0000256" key="4">
    <source>
        <dbReference type="ARBA" id="ARBA00022989"/>
    </source>
</evidence>
<protein>
    <submittedName>
        <fullName evidence="8">Ribonuclease BN</fullName>
    </submittedName>
    <submittedName>
        <fullName evidence="9">YihY/virulence factor BrkB family protein</fullName>
    </submittedName>
</protein>
<dbReference type="KEGG" id="ssia:A7J05_32995"/>
<dbReference type="RefSeq" id="WP_062768993.1">
    <property type="nucleotide sequence ID" value="NZ_CP015588.1"/>
</dbReference>
<dbReference type="Proteomes" id="UP000596130">
    <property type="component" value="Chromosome"/>
</dbReference>
<keyword evidence="10" id="KW-1185">Reference proteome</keyword>
<keyword evidence="5 7" id="KW-0472">Membrane</keyword>
<evidence type="ECO:0000313" key="10">
    <source>
        <dbReference type="Proteomes" id="UP000187191"/>
    </source>
</evidence>
<evidence type="ECO:0000256" key="5">
    <source>
        <dbReference type="ARBA" id="ARBA00023136"/>
    </source>
</evidence>
<dbReference type="PANTHER" id="PTHR30213:SF0">
    <property type="entry name" value="UPF0761 MEMBRANE PROTEIN YIHY"/>
    <property type="match status" value="1"/>
</dbReference>
<dbReference type="Proteomes" id="UP000187191">
    <property type="component" value="Chromosome"/>
</dbReference>
<evidence type="ECO:0000313" key="8">
    <source>
        <dbReference type="EMBL" id="APY89860.1"/>
    </source>
</evidence>
<evidence type="ECO:0000313" key="9">
    <source>
        <dbReference type="EMBL" id="QQC87649.1"/>
    </source>
</evidence>
<keyword evidence="3 7" id="KW-0812">Transmembrane</keyword>
<keyword evidence="2" id="KW-1003">Cell membrane</keyword>
<dbReference type="EMBL" id="CP015588">
    <property type="protein sequence ID" value="APY89860.1"/>
    <property type="molecule type" value="Genomic_DNA"/>
</dbReference>
<dbReference type="NCBIfam" id="TIGR00765">
    <property type="entry name" value="yihY_not_rbn"/>
    <property type="match status" value="1"/>
</dbReference>
<organism evidence="9 11">
    <name type="scientific">Streptomyces alfalfae</name>
    <dbReference type="NCBI Taxonomy" id="1642299"/>
    <lineage>
        <taxon>Bacteria</taxon>
        <taxon>Bacillati</taxon>
        <taxon>Actinomycetota</taxon>
        <taxon>Actinomycetes</taxon>
        <taxon>Kitasatosporales</taxon>
        <taxon>Streptomycetaceae</taxon>
        <taxon>Streptomyces</taxon>
    </lineage>
</organism>
<feature type="transmembrane region" description="Helical" evidence="7">
    <location>
        <begin position="161"/>
        <end position="186"/>
    </location>
</feature>
<sequence>MASDRGTSPHELGPRASVERTAPDDPTGLDRRSWWAVLRGTVKQFLHDELPDRAAALTYYGILSLFPALLVLVSLLGVAGESATKQVVENLENLAPGAARDIMTQSVERLQSSGGTGSVLAVVGLAGALWSASGYVAAFIRTSNAVYEVPEGRPVWKILPLRLAVTVALMLLVCASAVIVVFTGGIAAQVGGALGMSDAALTAWAIVKWPVLLVLVTLMVTLLFWAAPNAKVKGLTWIVPGSVLALLIWMAASAGFAFFVANFGSYNKTYGAIAGVVVFLVWLWITNLAILLGLEFNAEMVRERVAAAGHGDDGLFVEPRDTRAWDEEDRREAGAER</sequence>
<name>A0A1P8TQD2_9ACTN</name>
<accession>A0A1P8TQD2</accession>
<gene>
    <name evidence="8" type="ORF">A7J05_32995</name>
    <name evidence="9" type="ORF">I8755_03930</name>
</gene>
<dbReference type="PANTHER" id="PTHR30213">
    <property type="entry name" value="INNER MEMBRANE PROTEIN YHJD"/>
    <property type="match status" value="1"/>
</dbReference>
<feature type="transmembrane region" description="Helical" evidence="7">
    <location>
        <begin position="206"/>
        <end position="225"/>
    </location>
</feature>
<evidence type="ECO:0000313" key="11">
    <source>
        <dbReference type="Proteomes" id="UP000596130"/>
    </source>
</evidence>
<reference evidence="9 11" key="2">
    <citation type="submission" date="2020-12" db="EMBL/GenBank/DDBJ databases">
        <title>Identification and biosynthesis of polyene macrolides produced by Streptomyces alfalfae Men-myco-93-63.</title>
        <authorList>
            <person name="Liu D."/>
            <person name="Li Y."/>
            <person name="Liu L."/>
            <person name="Han X."/>
            <person name="Shen F."/>
        </authorList>
    </citation>
    <scope>NUCLEOTIDE SEQUENCE [LARGE SCALE GENOMIC DNA]</scope>
    <source>
        <strain evidence="9 11">Men-myco-93-63</strain>
    </source>
</reference>
<feature type="transmembrane region" description="Helical" evidence="7">
    <location>
        <begin position="57"/>
        <end position="79"/>
    </location>
</feature>
<evidence type="ECO:0000256" key="7">
    <source>
        <dbReference type="SAM" id="Phobius"/>
    </source>
</evidence>
<dbReference type="InterPro" id="IPR017039">
    <property type="entry name" value="Virul_fac_BrkB"/>
</dbReference>
<evidence type="ECO:0000256" key="2">
    <source>
        <dbReference type="ARBA" id="ARBA00022475"/>
    </source>
</evidence>
<comment type="subcellular location">
    <subcellularLocation>
        <location evidence="1">Cell membrane</location>
        <topology evidence="1">Multi-pass membrane protein</topology>
    </subcellularLocation>
</comment>
<feature type="region of interest" description="Disordered" evidence="6">
    <location>
        <begin position="1"/>
        <end position="27"/>
    </location>
</feature>
<feature type="compositionally biased region" description="Basic and acidic residues" evidence="6">
    <location>
        <begin position="17"/>
        <end position="27"/>
    </location>
</feature>
<reference evidence="8 10" key="1">
    <citation type="submission" date="2016-05" db="EMBL/GenBank/DDBJ databases">
        <authorList>
            <person name="Gu J."/>
        </authorList>
    </citation>
    <scope>NUCLEOTIDE SEQUENCE [LARGE SCALE GENOMIC DNA]</scope>
    <source>
        <strain evidence="8 10">ACCC40021</strain>
    </source>
</reference>
<feature type="transmembrane region" description="Helical" evidence="7">
    <location>
        <begin position="272"/>
        <end position="294"/>
    </location>
</feature>
<dbReference type="Pfam" id="PF03631">
    <property type="entry name" value="Virul_fac_BrkB"/>
    <property type="match status" value="1"/>
</dbReference>
<dbReference type="GO" id="GO:0005886">
    <property type="term" value="C:plasma membrane"/>
    <property type="evidence" value="ECO:0007669"/>
    <property type="project" value="UniProtKB-SubCell"/>
</dbReference>
<feature type="transmembrane region" description="Helical" evidence="7">
    <location>
        <begin position="237"/>
        <end position="260"/>
    </location>
</feature>